<dbReference type="InterPro" id="IPR020845">
    <property type="entry name" value="AMP-binding_CS"/>
</dbReference>
<dbReference type="Gene3D" id="3.30.300.30">
    <property type="match status" value="1"/>
</dbReference>
<evidence type="ECO:0000256" key="3">
    <source>
        <dbReference type="ARBA" id="ARBA00007812"/>
    </source>
</evidence>
<dbReference type="InterPro" id="IPR045310">
    <property type="entry name" value="Pcs60-like"/>
</dbReference>
<dbReference type="InterPro" id="IPR029035">
    <property type="entry name" value="DHS-like_NAD/FAD-binding_dom"/>
</dbReference>
<dbReference type="PANTHER" id="PTHR43710">
    <property type="entry name" value="2-HYDROXYACYL-COA LYASE"/>
    <property type="match status" value="1"/>
</dbReference>
<dbReference type="InterPro" id="IPR025110">
    <property type="entry name" value="AMP-bd_C"/>
</dbReference>
<evidence type="ECO:0000256" key="9">
    <source>
        <dbReference type="ARBA" id="ARBA00044451"/>
    </source>
</evidence>
<comment type="cofactor">
    <cofactor evidence="1">
        <name>thiamine diphosphate</name>
        <dbReference type="ChEBI" id="CHEBI:58937"/>
    </cofactor>
</comment>
<dbReference type="AlphaFoldDB" id="A0AAW1PC02"/>
<dbReference type="PANTHER" id="PTHR43710:SF2">
    <property type="entry name" value="2-HYDROXYACYL-COA LYASE 1"/>
    <property type="match status" value="1"/>
</dbReference>
<dbReference type="Proteomes" id="UP001465755">
    <property type="component" value="Unassembled WGS sequence"/>
</dbReference>
<keyword evidence="8" id="KW-0456">Lyase</keyword>
<dbReference type="Gene3D" id="3.40.50.12780">
    <property type="entry name" value="N-terminal domain of ligase-like"/>
    <property type="match status" value="1"/>
</dbReference>
<dbReference type="Pfam" id="PF00205">
    <property type="entry name" value="TPP_enzyme_M"/>
    <property type="match status" value="1"/>
</dbReference>
<feature type="region of interest" description="Disordered" evidence="12">
    <location>
        <begin position="520"/>
        <end position="543"/>
    </location>
</feature>
<proteinExistence type="inferred from homology"/>
<keyword evidence="4" id="KW-0436">Ligase</keyword>
<dbReference type="Pfam" id="PF02775">
    <property type="entry name" value="TPP_enzyme_C"/>
    <property type="match status" value="1"/>
</dbReference>
<organism evidence="18 19">
    <name type="scientific">Symbiochloris irregularis</name>
    <dbReference type="NCBI Taxonomy" id="706552"/>
    <lineage>
        <taxon>Eukaryota</taxon>
        <taxon>Viridiplantae</taxon>
        <taxon>Chlorophyta</taxon>
        <taxon>core chlorophytes</taxon>
        <taxon>Trebouxiophyceae</taxon>
        <taxon>Trebouxiales</taxon>
        <taxon>Trebouxiaceae</taxon>
        <taxon>Symbiochloris</taxon>
    </lineage>
</organism>
<evidence type="ECO:0000256" key="1">
    <source>
        <dbReference type="ARBA" id="ARBA00001964"/>
    </source>
</evidence>
<comment type="catalytic activity">
    <reaction evidence="10">
        <text>an (R)-2-hydroxy-long-chain-fatty acyl-CoA = a long-chain fatty aldehyde + formyl-CoA</text>
        <dbReference type="Rhea" id="RHEA:67444"/>
        <dbReference type="ChEBI" id="CHEBI:17176"/>
        <dbReference type="ChEBI" id="CHEBI:57376"/>
        <dbReference type="ChEBI" id="CHEBI:170012"/>
        <dbReference type="EC" id="4.1.2.63"/>
    </reaction>
    <physiologicalReaction direction="left-to-right" evidence="10">
        <dbReference type="Rhea" id="RHEA:67445"/>
    </physiologicalReaction>
</comment>
<keyword evidence="7" id="KW-0786">Thiamine pyrophosphate</keyword>
<keyword evidence="5" id="KW-0479">Metal-binding</keyword>
<evidence type="ECO:0000256" key="12">
    <source>
        <dbReference type="SAM" id="MobiDB-lite"/>
    </source>
</evidence>
<evidence type="ECO:0000256" key="7">
    <source>
        <dbReference type="ARBA" id="ARBA00023052"/>
    </source>
</evidence>
<dbReference type="InterPro" id="IPR011766">
    <property type="entry name" value="TPP_enzyme_TPP-bd"/>
</dbReference>
<dbReference type="GO" id="GO:0001561">
    <property type="term" value="P:fatty acid alpha-oxidation"/>
    <property type="evidence" value="ECO:0007669"/>
    <property type="project" value="TreeGrafter"/>
</dbReference>
<dbReference type="SUPFAM" id="SSF52467">
    <property type="entry name" value="DHS-like NAD/FAD-binding domain"/>
    <property type="match status" value="1"/>
</dbReference>
<keyword evidence="19" id="KW-1185">Reference proteome</keyword>
<comment type="similarity">
    <text evidence="2">Belongs to the ATP-dependent AMP-binding enzyme family.</text>
</comment>
<dbReference type="Pfam" id="PF02776">
    <property type="entry name" value="TPP_enzyme_N"/>
    <property type="match status" value="1"/>
</dbReference>
<dbReference type="EC" id="4.1.2.63" evidence="11"/>
<dbReference type="GO" id="GO:0030976">
    <property type="term" value="F:thiamine pyrophosphate binding"/>
    <property type="evidence" value="ECO:0007669"/>
    <property type="project" value="InterPro"/>
</dbReference>
<dbReference type="Pfam" id="PF00501">
    <property type="entry name" value="AMP-binding"/>
    <property type="match status" value="1"/>
</dbReference>
<dbReference type="InterPro" id="IPR000873">
    <property type="entry name" value="AMP-dep_synth/lig_dom"/>
</dbReference>
<evidence type="ECO:0000256" key="5">
    <source>
        <dbReference type="ARBA" id="ARBA00022723"/>
    </source>
</evidence>
<evidence type="ECO:0000256" key="11">
    <source>
        <dbReference type="ARBA" id="ARBA00044518"/>
    </source>
</evidence>
<dbReference type="Gene3D" id="3.40.50.970">
    <property type="match status" value="2"/>
</dbReference>
<evidence type="ECO:0000256" key="4">
    <source>
        <dbReference type="ARBA" id="ARBA00022598"/>
    </source>
</evidence>
<comment type="similarity">
    <text evidence="3">Belongs to the TPP enzyme family.</text>
</comment>
<reference evidence="18 19" key="1">
    <citation type="journal article" date="2024" name="Nat. Commun.">
        <title>Phylogenomics reveals the evolutionary origins of lichenization in chlorophyte algae.</title>
        <authorList>
            <person name="Puginier C."/>
            <person name="Libourel C."/>
            <person name="Otte J."/>
            <person name="Skaloud P."/>
            <person name="Haon M."/>
            <person name="Grisel S."/>
            <person name="Petersen M."/>
            <person name="Berrin J.G."/>
            <person name="Delaux P.M."/>
            <person name="Dal Grande F."/>
            <person name="Keller J."/>
        </authorList>
    </citation>
    <scope>NUCLEOTIDE SEQUENCE [LARGE SCALE GENOMIC DNA]</scope>
    <source>
        <strain evidence="18 19">SAG 2036</strain>
    </source>
</reference>
<feature type="domain" description="AMP-binding enzyme C-terminal" evidence="17">
    <location>
        <begin position="428"/>
        <end position="506"/>
    </location>
</feature>
<evidence type="ECO:0000256" key="2">
    <source>
        <dbReference type="ARBA" id="ARBA00006432"/>
    </source>
</evidence>
<sequence>MGGTLLNVFGGRDEDPALLSSSSGSNLSYEALRRLVFQTANSLKASGIRPGDVVTIADTNTVEYIVAFLGVTLAQAVAAPVNSNYTTEEFHFYLEDASSKLLLVPAKGNAKAQQAAEQLRVPIATLSLSAEGSGKVSLASKTPGFNIKQAGNQSKLSTSPQPDDVALLLHTSGTTSKPKAVPLSHGNLAASLQTISGTYELSSKDRSLLVMPLFHVHGLMAGLLAPLAAGAAVILPATGGFSASHFWRDATSFKATFYTAVPTMHQILLARADKDYPGPDKAPLRFIRSCSSALAAATLHKLENTFHAPVLEAYAMTEASHQMTSNPLPSRGPHKPGTVGTGQGSVKVAILDGNNQPLPPQKIGEICVRGPNVTRGYLNNPKANEEAFAGNWLHTGDQGFVDEEGYVTLTGRIKELINRGGEKISPIEVDGALLSHPNVAEAVSFAAPDEKYGESVAAAVVPSKQVDDEAAFIEDVKKHAASKLAKFKVPTQVFVTDKLPKTATGKIQRRHMVTAFIKEGGKASSGSKSSAGSATDNTGSGSQQARYTGYNVIVKQLAALGVRHMFGVIGIPVTELASAAQAEGIRFFSFRNEQAAGYAAASAGYLTGRPGVLLTVSGPGAVHGAAGCAHAHANCWPLLLIAGSAEQGEIGKGSFQELDQVEALRPFCKLAVQAASTQDIGPALQKAYQAALAGRPGATYVDIPSNVLMAPAEPSNPEVQVPTDAFANRASADSGAVQRAASLLRGAQRPLLVVGKGAAYSQADSALRELVDQSGIPFLSTAMGRGVVPDSHAACVQAARSLALAKADVAVIVGARLNWQLHFGESPKWANGIKFILVDVEPDERDSKLAAVVLRGDAAAVTGQLHGALRSHGRLDSRGSVQEWKRNLSSKVEAAKVKLTKRLDHNAFPLDYETTLRVIRDSLLAVEPHPIIVAEGANTMDNARVILEPVEEGRLRLDAGTWGTMGIGLGGAIAAAATSPERLVVAVEGDSAFGFSGMECETIARYQLPIVVLVFNNGGIYGGDRRPDSLRQAASQGAKAAGFGLDPIPTDFVRKARYDQVMEAFGGDGYNITSAASLATACRIAFRLQRPALINIHLDPLAGLESGNVHAFNAPKSKM</sequence>
<dbReference type="InterPro" id="IPR012001">
    <property type="entry name" value="Thiamin_PyroP_enz_TPP-bd_dom"/>
</dbReference>
<dbReference type="PROSITE" id="PS00187">
    <property type="entry name" value="TPP_ENZYMES"/>
    <property type="match status" value="1"/>
</dbReference>
<evidence type="ECO:0000259" key="14">
    <source>
        <dbReference type="Pfam" id="PF00501"/>
    </source>
</evidence>
<comment type="caution">
    <text evidence="18">The sequence shown here is derived from an EMBL/GenBank/DDBJ whole genome shotgun (WGS) entry which is preliminary data.</text>
</comment>
<evidence type="ECO:0000259" key="13">
    <source>
        <dbReference type="Pfam" id="PF00205"/>
    </source>
</evidence>
<dbReference type="InterPro" id="IPR042099">
    <property type="entry name" value="ANL_N_sf"/>
</dbReference>
<dbReference type="Pfam" id="PF13193">
    <property type="entry name" value="AMP-binding_C"/>
    <property type="match status" value="1"/>
</dbReference>
<dbReference type="SUPFAM" id="SSF52518">
    <property type="entry name" value="Thiamin diphosphate-binding fold (THDP-binding)"/>
    <property type="match status" value="2"/>
</dbReference>
<gene>
    <name evidence="18" type="ORF">WJX73_009699</name>
</gene>
<dbReference type="CDD" id="cd05926">
    <property type="entry name" value="FACL_fum10p_like"/>
    <property type="match status" value="1"/>
</dbReference>
<dbReference type="GO" id="GO:0106359">
    <property type="term" value="F:2-hydroxyacyl-CoA lyase activity"/>
    <property type="evidence" value="ECO:0007669"/>
    <property type="project" value="UniProtKB-EC"/>
</dbReference>
<protein>
    <recommendedName>
        <fullName evidence="11">2-hydroxyacyl-CoA lyase</fullName>
        <ecNumber evidence="11">4.1.2.63</ecNumber>
    </recommendedName>
</protein>
<dbReference type="InterPro" id="IPR012000">
    <property type="entry name" value="Thiamin_PyroP_enz_cen_dom"/>
</dbReference>
<dbReference type="SUPFAM" id="SSF56801">
    <property type="entry name" value="Acetyl-CoA synthetase-like"/>
    <property type="match status" value="1"/>
</dbReference>
<feature type="domain" description="Thiamine pyrophosphate enzyme central" evidence="13">
    <location>
        <begin position="737"/>
        <end position="864"/>
    </location>
</feature>
<dbReference type="InterPro" id="IPR045025">
    <property type="entry name" value="HACL1-like"/>
</dbReference>
<evidence type="ECO:0000256" key="8">
    <source>
        <dbReference type="ARBA" id="ARBA00023239"/>
    </source>
</evidence>
<dbReference type="Gene3D" id="3.40.50.1220">
    <property type="entry name" value="TPP-binding domain"/>
    <property type="match status" value="1"/>
</dbReference>
<feature type="compositionally biased region" description="Low complexity" evidence="12">
    <location>
        <begin position="522"/>
        <end position="534"/>
    </location>
</feature>
<evidence type="ECO:0000313" key="19">
    <source>
        <dbReference type="Proteomes" id="UP001465755"/>
    </source>
</evidence>
<evidence type="ECO:0000313" key="18">
    <source>
        <dbReference type="EMBL" id="KAK9807300.1"/>
    </source>
</evidence>
<dbReference type="GO" id="GO:0000287">
    <property type="term" value="F:magnesium ion binding"/>
    <property type="evidence" value="ECO:0007669"/>
    <property type="project" value="InterPro"/>
</dbReference>
<feature type="domain" description="Thiamine pyrophosphate enzyme N-terminal TPP-binding" evidence="16">
    <location>
        <begin position="548"/>
        <end position="662"/>
    </location>
</feature>
<dbReference type="GO" id="GO:0016874">
    <property type="term" value="F:ligase activity"/>
    <property type="evidence" value="ECO:0007669"/>
    <property type="project" value="UniProtKB-KW"/>
</dbReference>
<evidence type="ECO:0000259" key="17">
    <source>
        <dbReference type="Pfam" id="PF13193"/>
    </source>
</evidence>
<evidence type="ECO:0000259" key="15">
    <source>
        <dbReference type="Pfam" id="PF02775"/>
    </source>
</evidence>
<dbReference type="InterPro" id="IPR000399">
    <property type="entry name" value="TPP-bd_CS"/>
</dbReference>
<dbReference type="CDD" id="cd02004">
    <property type="entry name" value="TPP_BZL_OCoD_HPCL"/>
    <property type="match status" value="1"/>
</dbReference>
<dbReference type="EMBL" id="JALJOQ010000032">
    <property type="protein sequence ID" value="KAK9807300.1"/>
    <property type="molecule type" value="Genomic_DNA"/>
</dbReference>
<accession>A0AAW1PC02</accession>
<evidence type="ECO:0000256" key="6">
    <source>
        <dbReference type="ARBA" id="ARBA00022842"/>
    </source>
</evidence>
<dbReference type="NCBIfam" id="NF006721">
    <property type="entry name" value="PRK09259.1"/>
    <property type="match status" value="1"/>
</dbReference>
<dbReference type="CDD" id="cd07035">
    <property type="entry name" value="TPP_PYR_POX_like"/>
    <property type="match status" value="1"/>
</dbReference>
<feature type="domain" description="Thiamine pyrophosphate enzyme TPP-binding" evidence="15">
    <location>
        <begin position="950"/>
        <end position="1096"/>
    </location>
</feature>
<evidence type="ECO:0000259" key="16">
    <source>
        <dbReference type="Pfam" id="PF02776"/>
    </source>
</evidence>
<dbReference type="InterPro" id="IPR029061">
    <property type="entry name" value="THDP-binding"/>
</dbReference>
<feature type="domain" description="AMP-dependent synthetase/ligase" evidence="14">
    <location>
        <begin position="14"/>
        <end position="378"/>
    </location>
</feature>
<evidence type="ECO:0000256" key="10">
    <source>
        <dbReference type="ARBA" id="ARBA00044454"/>
    </source>
</evidence>
<comment type="catalytic activity">
    <reaction evidence="9">
        <text>a 2-hydroxy-3-methyl fatty acyl-CoA = a 2-methyl-branched fatty aldehyde + formyl-CoA</text>
        <dbReference type="Rhea" id="RHEA:25375"/>
        <dbReference type="ChEBI" id="CHEBI:49188"/>
        <dbReference type="ChEBI" id="CHEBI:57376"/>
        <dbReference type="ChEBI" id="CHEBI:58783"/>
        <dbReference type="EC" id="4.1.2.63"/>
    </reaction>
    <physiologicalReaction direction="left-to-right" evidence="9">
        <dbReference type="Rhea" id="RHEA:25376"/>
    </physiologicalReaction>
</comment>
<name>A0AAW1PC02_9CHLO</name>
<keyword evidence="6" id="KW-0460">Magnesium</keyword>
<dbReference type="PROSITE" id="PS00455">
    <property type="entry name" value="AMP_BINDING"/>
    <property type="match status" value="1"/>
</dbReference>
<dbReference type="GO" id="GO:0005777">
    <property type="term" value="C:peroxisome"/>
    <property type="evidence" value="ECO:0007669"/>
    <property type="project" value="TreeGrafter"/>
</dbReference>
<dbReference type="InterPro" id="IPR045851">
    <property type="entry name" value="AMP-bd_C_sf"/>
</dbReference>